<dbReference type="RefSeq" id="WP_014026303.1">
    <property type="nucleotide sequence ID" value="NC_015931.1"/>
</dbReference>
<proteinExistence type="predicted"/>
<dbReference type="Pfam" id="PF05942">
    <property type="entry name" value="PaREP1"/>
    <property type="match status" value="1"/>
</dbReference>
<dbReference type="STRING" id="694429.Pyrfu_0757"/>
<dbReference type="InterPro" id="IPR010268">
    <property type="entry name" value="PaREP1"/>
</dbReference>
<dbReference type="PANTHER" id="PTHR34237:SF1">
    <property type="entry name" value="PAREP8"/>
    <property type="match status" value="1"/>
</dbReference>
<dbReference type="PANTHER" id="PTHR34237">
    <property type="entry name" value="PAREP8-RELATED"/>
    <property type="match status" value="1"/>
</dbReference>
<reference evidence="1 2" key="1">
    <citation type="journal article" date="2011" name="Stand. Genomic Sci.">
        <title>Complete genome sequence of the hyperthermophilic chemolithoautotroph Pyrolobus fumarii type strain (1A).</title>
        <authorList>
            <person name="Anderson I."/>
            <person name="Goker M."/>
            <person name="Nolan M."/>
            <person name="Lucas S."/>
            <person name="Hammon N."/>
            <person name="Deshpande S."/>
            <person name="Cheng J.F."/>
            <person name="Tapia R."/>
            <person name="Han C."/>
            <person name="Goodwin L."/>
            <person name="Pitluck S."/>
            <person name="Huntemann M."/>
            <person name="Liolios K."/>
            <person name="Ivanova N."/>
            <person name="Pagani I."/>
            <person name="Mavromatis K."/>
            <person name="Ovchinikova G."/>
            <person name="Pati A."/>
            <person name="Chen A."/>
            <person name="Palaniappan K."/>
            <person name="Land M."/>
            <person name="Hauser L."/>
            <person name="Brambilla E.M."/>
            <person name="Huber H."/>
            <person name="Yasawong M."/>
            <person name="Rohde M."/>
            <person name="Spring S."/>
            <person name="Abt B."/>
            <person name="Sikorski J."/>
            <person name="Wirth R."/>
            <person name="Detter J.C."/>
            <person name="Woyke T."/>
            <person name="Bristow J."/>
            <person name="Eisen J.A."/>
            <person name="Markowitz V."/>
            <person name="Hugenholtz P."/>
            <person name="Kyrpides N.C."/>
            <person name="Klenk H.P."/>
            <person name="Lapidus A."/>
        </authorList>
    </citation>
    <scope>NUCLEOTIDE SEQUENCE [LARGE SCALE GENOMIC DNA]</scope>
    <source>
        <strain evidence="2">DSM 11204 / 1A</strain>
    </source>
</reference>
<dbReference type="GeneID" id="11139225"/>
<sequence>MHDVVLLRIPRGILERLEKESRKAGLTPEEYIIELILNDLDPPERAREYIEAAKSFLEEAEEELRKGNMRQAAEKLWGAAALAIKAYASWRSGKRLTSHGELWEYTRVLRRELGTWISDAWAHANAMHVCFYEGWCSREHIEDAREKIEKLVRAVEGRVKAEG</sequence>
<dbReference type="OrthoDB" id="15283at2157"/>
<gene>
    <name evidence="1" type="ordered locus">Pyrfu_0757</name>
</gene>
<dbReference type="Proteomes" id="UP000001037">
    <property type="component" value="Chromosome"/>
</dbReference>
<dbReference type="KEGG" id="pfm:Pyrfu_0757"/>
<dbReference type="Gene3D" id="1.20.120.330">
    <property type="entry name" value="Nucleotidyltransferases domain 2"/>
    <property type="match status" value="1"/>
</dbReference>
<accession>G0EDE1</accession>
<dbReference type="InParanoid" id="G0EDE1"/>
<evidence type="ECO:0000313" key="2">
    <source>
        <dbReference type="Proteomes" id="UP000001037"/>
    </source>
</evidence>
<organism evidence="1 2">
    <name type="scientific">Pyrolobus fumarii (strain DSM 11204 / 1A)</name>
    <dbReference type="NCBI Taxonomy" id="694429"/>
    <lineage>
        <taxon>Archaea</taxon>
        <taxon>Thermoproteota</taxon>
        <taxon>Thermoprotei</taxon>
        <taxon>Desulfurococcales</taxon>
        <taxon>Pyrodictiaceae</taxon>
        <taxon>Pyrolobus</taxon>
    </lineage>
</organism>
<dbReference type="HOGENOM" id="CLU_115256_4_0_2"/>
<evidence type="ECO:0000313" key="1">
    <source>
        <dbReference type="EMBL" id="AEM38626.1"/>
    </source>
</evidence>
<protein>
    <submittedName>
        <fullName evidence="1">PaREP1 family protein</fullName>
    </submittedName>
</protein>
<dbReference type="EMBL" id="CP002838">
    <property type="protein sequence ID" value="AEM38626.1"/>
    <property type="molecule type" value="Genomic_DNA"/>
</dbReference>
<dbReference type="AlphaFoldDB" id="G0EDE1"/>
<keyword evidence="2" id="KW-1185">Reference proteome</keyword>
<dbReference type="eggNOG" id="arCOG03722">
    <property type="taxonomic scope" value="Archaea"/>
</dbReference>
<name>G0EDE1_PYRF1</name>